<dbReference type="VEuPathDB" id="FungiDB:MYCFIDRAFT_71729"/>
<dbReference type="InterPro" id="IPR001461">
    <property type="entry name" value="Aspartic_peptidase_A1"/>
</dbReference>
<dbReference type="PROSITE" id="PS00141">
    <property type="entry name" value="ASP_PROTEASE"/>
    <property type="match status" value="1"/>
</dbReference>
<keyword evidence="11" id="KW-1185">Reference proteome</keyword>
<dbReference type="InterPro" id="IPR001969">
    <property type="entry name" value="Aspartic_peptidase_AS"/>
</dbReference>
<dbReference type="eggNOG" id="KOG1339">
    <property type="taxonomic scope" value="Eukaryota"/>
</dbReference>
<feature type="chain" id="PRO_5004030633" description="Peptidase A1 domain-containing protein" evidence="8">
    <location>
        <begin position="18"/>
        <end position="465"/>
    </location>
</feature>
<evidence type="ECO:0000313" key="10">
    <source>
        <dbReference type="EMBL" id="EME78574.1"/>
    </source>
</evidence>
<evidence type="ECO:0000256" key="5">
    <source>
        <dbReference type="PIRSR" id="PIRSR601461-1"/>
    </source>
</evidence>
<keyword evidence="4 6" id="KW-0378">Hydrolase</keyword>
<dbReference type="HOGENOM" id="CLU_013253_0_0_1"/>
<dbReference type="PROSITE" id="PS51767">
    <property type="entry name" value="PEPTIDASE_A1"/>
    <property type="match status" value="1"/>
</dbReference>
<evidence type="ECO:0000259" key="9">
    <source>
        <dbReference type="PROSITE" id="PS51767"/>
    </source>
</evidence>
<evidence type="ECO:0000256" key="3">
    <source>
        <dbReference type="ARBA" id="ARBA00022750"/>
    </source>
</evidence>
<dbReference type="PANTHER" id="PTHR47966">
    <property type="entry name" value="BETA-SITE APP-CLEAVING ENZYME, ISOFORM A-RELATED"/>
    <property type="match status" value="1"/>
</dbReference>
<evidence type="ECO:0000256" key="7">
    <source>
        <dbReference type="SAM" id="MobiDB-lite"/>
    </source>
</evidence>
<evidence type="ECO:0000256" key="1">
    <source>
        <dbReference type="ARBA" id="ARBA00007447"/>
    </source>
</evidence>
<proteinExistence type="inferred from homology"/>
<evidence type="ECO:0000256" key="4">
    <source>
        <dbReference type="ARBA" id="ARBA00022801"/>
    </source>
</evidence>
<feature type="domain" description="Peptidase A1" evidence="9">
    <location>
        <begin position="148"/>
        <end position="462"/>
    </location>
</feature>
<dbReference type="AlphaFoldDB" id="M2ZHG1"/>
<dbReference type="InterPro" id="IPR021109">
    <property type="entry name" value="Peptidase_aspartic_dom_sf"/>
</dbReference>
<accession>M2ZHG1</accession>
<dbReference type="Gene3D" id="2.40.70.10">
    <property type="entry name" value="Acid Proteases"/>
    <property type="match status" value="2"/>
</dbReference>
<feature type="region of interest" description="Disordered" evidence="7">
    <location>
        <begin position="91"/>
        <end position="142"/>
    </location>
</feature>
<dbReference type="GO" id="GO:0004190">
    <property type="term" value="F:aspartic-type endopeptidase activity"/>
    <property type="evidence" value="ECO:0007669"/>
    <property type="project" value="UniProtKB-KW"/>
</dbReference>
<dbReference type="GO" id="GO:0006508">
    <property type="term" value="P:proteolysis"/>
    <property type="evidence" value="ECO:0007669"/>
    <property type="project" value="UniProtKB-KW"/>
</dbReference>
<dbReference type="Proteomes" id="UP000016932">
    <property type="component" value="Unassembled WGS sequence"/>
</dbReference>
<feature type="signal peptide" evidence="8">
    <location>
        <begin position="1"/>
        <end position="17"/>
    </location>
</feature>
<feature type="active site" evidence="5">
    <location>
        <position position="353"/>
    </location>
</feature>
<evidence type="ECO:0000256" key="2">
    <source>
        <dbReference type="ARBA" id="ARBA00022670"/>
    </source>
</evidence>
<dbReference type="CDD" id="cd06097">
    <property type="entry name" value="Aspergillopepsin_like"/>
    <property type="match status" value="1"/>
</dbReference>
<dbReference type="KEGG" id="pfj:MYCFIDRAFT_71729"/>
<keyword evidence="8" id="KW-0732">Signal</keyword>
<dbReference type="GeneID" id="19341003"/>
<keyword evidence="3 6" id="KW-0064">Aspartyl protease</keyword>
<reference evidence="10 11" key="1">
    <citation type="journal article" date="2012" name="PLoS Pathog.">
        <title>Diverse lifestyles and strategies of plant pathogenesis encoded in the genomes of eighteen Dothideomycetes fungi.</title>
        <authorList>
            <person name="Ohm R.A."/>
            <person name="Feau N."/>
            <person name="Henrissat B."/>
            <person name="Schoch C.L."/>
            <person name="Horwitz B.A."/>
            <person name="Barry K.W."/>
            <person name="Condon B.J."/>
            <person name="Copeland A.C."/>
            <person name="Dhillon B."/>
            <person name="Glaser F."/>
            <person name="Hesse C.N."/>
            <person name="Kosti I."/>
            <person name="LaButti K."/>
            <person name="Lindquist E.A."/>
            <person name="Lucas S."/>
            <person name="Salamov A.A."/>
            <person name="Bradshaw R.E."/>
            <person name="Ciuffetti L."/>
            <person name="Hamelin R.C."/>
            <person name="Kema G.H.J."/>
            <person name="Lawrence C."/>
            <person name="Scott J.A."/>
            <person name="Spatafora J.W."/>
            <person name="Turgeon B.G."/>
            <person name="de Wit P.J.G.M."/>
            <person name="Zhong S."/>
            <person name="Goodwin S.B."/>
            <person name="Grigoriev I.V."/>
        </authorList>
    </citation>
    <scope>NUCLEOTIDE SEQUENCE [LARGE SCALE GENOMIC DNA]</scope>
    <source>
        <strain evidence="10 11">CIRAD86</strain>
    </source>
</reference>
<sequence length="465" mass="49641">MKLSLLSTLALTGAALAAPAPHAKSLVKRSFKAPAPGRTVKNPLDDINRTRRKWGWSIIVVENQSSYQSDDTLSSSAAAPVVVTTTYTVAPSGAPLSTGSPTAANGTNGTTPTYGTTTSTTAYPSPSPSGGNEDGEAVTTPEENESQYLTPVHVGGQLMNLNFDTGSADLWLFSTKLPSSQIQGQSVFNPGKSSTFQEYKGASWNITYGDGSGASGIVGFDVVDIGGSTVQKQCVELASYVSQAMVSDPNSDGLLGLAFSNINTVEPMQQKTFFENVMDDLSSPLFTADLEETNGRGTYEFGKIDQSKYSGHIHYTPVDNSDGFWSLSIPSYKIGNNSSSSIKCQECYPVIADTGTSLLYLEESIVRAYYNQIEGVDQEDGLIAAPCDTAMPDLGIQIGDHWYATIKGGDMFYMQSPYAGREHMCWGGLQPSEAPNIAILGDVFLKQFFAVFDGGNMRFGVAEKD</sequence>
<keyword evidence="2 6" id="KW-0645">Protease</keyword>
<organism evidence="10 11">
    <name type="scientific">Pseudocercospora fijiensis (strain CIRAD86)</name>
    <name type="common">Black leaf streak disease fungus</name>
    <name type="synonym">Mycosphaerella fijiensis</name>
    <dbReference type="NCBI Taxonomy" id="383855"/>
    <lineage>
        <taxon>Eukaryota</taxon>
        <taxon>Fungi</taxon>
        <taxon>Dikarya</taxon>
        <taxon>Ascomycota</taxon>
        <taxon>Pezizomycotina</taxon>
        <taxon>Dothideomycetes</taxon>
        <taxon>Dothideomycetidae</taxon>
        <taxon>Mycosphaerellales</taxon>
        <taxon>Mycosphaerellaceae</taxon>
        <taxon>Pseudocercospora</taxon>
    </lineage>
</organism>
<gene>
    <name evidence="10" type="ORF">MYCFIDRAFT_71729</name>
</gene>
<dbReference type="EMBL" id="KB446563">
    <property type="protein sequence ID" value="EME78574.1"/>
    <property type="molecule type" value="Genomic_DNA"/>
</dbReference>
<dbReference type="OrthoDB" id="2747330at2759"/>
<feature type="active site" evidence="5">
    <location>
        <position position="164"/>
    </location>
</feature>
<evidence type="ECO:0000313" key="11">
    <source>
        <dbReference type="Proteomes" id="UP000016932"/>
    </source>
</evidence>
<dbReference type="PRINTS" id="PR00792">
    <property type="entry name" value="PEPSIN"/>
</dbReference>
<dbReference type="FunFam" id="2.40.70.10:FF:000026">
    <property type="entry name" value="Endothiapepsin"/>
    <property type="match status" value="1"/>
</dbReference>
<dbReference type="InterPro" id="IPR034163">
    <property type="entry name" value="Aspergillopepsin-like_cat_dom"/>
</dbReference>
<dbReference type="SUPFAM" id="SSF50630">
    <property type="entry name" value="Acid proteases"/>
    <property type="match status" value="1"/>
</dbReference>
<evidence type="ECO:0000256" key="8">
    <source>
        <dbReference type="SAM" id="SignalP"/>
    </source>
</evidence>
<dbReference type="RefSeq" id="XP_007930641.1">
    <property type="nucleotide sequence ID" value="XM_007932450.1"/>
</dbReference>
<evidence type="ECO:0000256" key="6">
    <source>
        <dbReference type="RuleBase" id="RU000454"/>
    </source>
</evidence>
<dbReference type="InterPro" id="IPR033121">
    <property type="entry name" value="PEPTIDASE_A1"/>
</dbReference>
<dbReference type="PANTHER" id="PTHR47966:SF1">
    <property type="entry name" value="ASPARTYL PROTEINASE"/>
    <property type="match status" value="1"/>
</dbReference>
<dbReference type="Pfam" id="PF00026">
    <property type="entry name" value="Asp"/>
    <property type="match status" value="1"/>
</dbReference>
<feature type="compositionally biased region" description="Low complexity" evidence="7">
    <location>
        <begin position="91"/>
        <end position="131"/>
    </location>
</feature>
<dbReference type="MEROPS" id="A01.079"/>
<protein>
    <recommendedName>
        <fullName evidence="9">Peptidase A1 domain-containing protein</fullName>
    </recommendedName>
</protein>
<name>M2ZHG1_PSEFD</name>
<comment type="similarity">
    <text evidence="1 6">Belongs to the peptidase A1 family.</text>
</comment>